<dbReference type="PANTHER" id="PTHR22778">
    <property type="entry name" value="OVARIAN CANCER GENE-2 PROTEIN-RELATED"/>
    <property type="match status" value="1"/>
</dbReference>
<dbReference type="Pfam" id="PF03959">
    <property type="entry name" value="FSH1"/>
    <property type="match status" value="1"/>
</dbReference>
<evidence type="ECO:0000313" key="2">
    <source>
        <dbReference type="EMBL" id="KAK9073615.1"/>
    </source>
</evidence>
<comment type="caution">
    <text evidence="2">The sequence shown here is derived from an EMBL/GenBank/DDBJ whole genome shotgun (WGS) entry which is preliminary data.</text>
</comment>
<dbReference type="AlphaFoldDB" id="A0AAP0DED1"/>
<dbReference type="InterPro" id="IPR005645">
    <property type="entry name" value="FSH-like_dom"/>
</dbReference>
<proteinExistence type="predicted"/>
<dbReference type="InterPro" id="IPR029058">
    <property type="entry name" value="AB_hydrolase_fold"/>
</dbReference>
<evidence type="ECO:0000259" key="1">
    <source>
        <dbReference type="Pfam" id="PF03959"/>
    </source>
</evidence>
<keyword evidence="3" id="KW-1185">Reference proteome</keyword>
<evidence type="ECO:0000313" key="3">
    <source>
        <dbReference type="Proteomes" id="UP001408789"/>
    </source>
</evidence>
<protein>
    <recommendedName>
        <fullName evidence="1">Serine hydrolase domain-containing protein</fullName>
    </recommendedName>
</protein>
<sequence length="210" mass="23140">MESPTTPKKPRILCLHGGGSNASELKEALKVWPDYVVEKMDPVFINAPFPTNDDDEHFEWYARDETYENFNEGIAYIEERMVELGPFDGVLGKSQGGIVTGVLPGLQKQGLCLTKVGKIQHVIVISGAKLGGITFPGPKLAETAFSSPINIPSLHIFGEHDFAKETAPELVEAYVDPLVIYHHGGHEVPILDEEGLKIMFEFLKKINAIV</sequence>
<dbReference type="PANTHER" id="PTHR22778:SF52">
    <property type="entry name" value="SERINE HYDROLASE FSH DOMAIN-CONTAINING PROTEIN"/>
    <property type="match status" value="1"/>
</dbReference>
<accession>A0AAP0DED1</accession>
<reference evidence="2 3" key="1">
    <citation type="submission" date="2024-04" db="EMBL/GenBank/DDBJ databases">
        <title>The reference genome of an endangered Asteraceae, Deinandra increscens subsp. villosa, native to the Central Coast of California.</title>
        <authorList>
            <person name="Guilliams M."/>
            <person name="Hasenstab-Lehman K."/>
            <person name="Meyer R."/>
            <person name="Mcevoy S."/>
        </authorList>
    </citation>
    <scope>NUCLEOTIDE SEQUENCE [LARGE SCALE GENOMIC DNA]</scope>
    <source>
        <tissue evidence="2">Leaf</tissue>
    </source>
</reference>
<dbReference type="SUPFAM" id="SSF53474">
    <property type="entry name" value="alpha/beta-Hydrolases"/>
    <property type="match status" value="1"/>
</dbReference>
<name>A0AAP0DED1_9ASTR</name>
<feature type="domain" description="Serine hydrolase" evidence="1">
    <location>
        <begin position="8"/>
        <end position="193"/>
    </location>
</feature>
<dbReference type="Proteomes" id="UP001408789">
    <property type="component" value="Unassembled WGS sequence"/>
</dbReference>
<organism evidence="2 3">
    <name type="scientific">Deinandra increscens subsp. villosa</name>
    <dbReference type="NCBI Taxonomy" id="3103831"/>
    <lineage>
        <taxon>Eukaryota</taxon>
        <taxon>Viridiplantae</taxon>
        <taxon>Streptophyta</taxon>
        <taxon>Embryophyta</taxon>
        <taxon>Tracheophyta</taxon>
        <taxon>Spermatophyta</taxon>
        <taxon>Magnoliopsida</taxon>
        <taxon>eudicotyledons</taxon>
        <taxon>Gunneridae</taxon>
        <taxon>Pentapetalae</taxon>
        <taxon>asterids</taxon>
        <taxon>campanulids</taxon>
        <taxon>Asterales</taxon>
        <taxon>Asteraceae</taxon>
        <taxon>Asteroideae</taxon>
        <taxon>Heliantheae alliance</taxon>
        <taxon>Madieae</taxon>
        <taxon>Madiinae</taxon>
        <taxon>Deinandra</taxon>
    </lineage>
</organism>
<gene>
    <name evidence="2" type="ORF">SSX86_007939</name>
</gene>
<dbReference type="Gene3D" id="3.40.50.1820">
    <property type="entry name" value="alpha/beta hydrolase"/>
    <property type="match status" value="1"/>
</dbReference>
<dbReference type="EMBL" id="JBCNJP010000009">
    <property type="protein sequence ID" value="KAK9073615.1"/>
    <property type="molecule type" value="Genomic_DNA"/>
</dbReference>